<accession>A0ABU2C470</accession>
<sequence>MVKIGAIFLQPSTPPGAGRSHPLRSKVKPKEISTYRISRLRKQLLLI</sequence>
<protein>
    <submittedName>
        <fullName evidence="1">Uncharacterized protein</fullName>
    </submittedName>
</protein>
<evidence type="ECO:0000313" key="1">
    <source>
        <dbReference type="EMBL" id="MDR7376123.1"/>
    </source>
</evidence>
<gene>
    <name evidence="1" type="ORF">J2X19_000781</name>
</gene>
<dbReference type="EMBL" id="JAVDXT010000001">
    <property type="protein sequence ID" value="MDR7376123.1"/>
    <property type="molecule type" value="Genomic_DNA"/>
</dbReference>
<evidence type="ECO:0000313" key="2">
    <source>
        <dbReference type="Proteomes" id="UP001180487"/>
    </source>
</evidence>
<comment type="caution">
    <text evidence="1">The sequence shown here is derived from an EMBL/GenBank/DDBJ whole genome shotgun (WGS) entry which is preliminary data.</text>
</comment>
<proteinExistence type="predicted"/>
<dbReference type="Proteomes" id="UP001180487">
    <property type="component" value="Unassembled WGS sequence"/>
</dbReference>
<organism evidence="1 2">
    <name type="scientific">Rhodoferax ferrireducens</name>
    <dbReference type="NCBI Taxonomy" id="192843"/>
    <lineage>
        <taxon>Bacteria</taxon>
        <taxon>Pseudomonadati</taxon>
        <taxon>Pseudomonadota</taxon>
        <taxon>Betaproteobacteria</taxon>
        <taxon>Burkholderiales</taxon>
        <taxon>Comamonadaceae</taxon>
        <taxon>Rhodoferax</taxon>
    </lineage>
</organism>
<keyword evidence="2" id="KW-1185">Reference proteome</keyword>
<name>A0ABU2C470_9BURK</name>
<reference evidence="1 2" key="1">
    <citation type="submission" date="2023-07" db="EMBL/GenBank/DDBJ databases">
        <title>Sorghum-associated microbial communities from plants grown in Nebraska, USA.</title>
        <authorList>
            <person name="Schachtman D."/>
        </authorList>
    </citation>
    <scope>NUCLEOTIDE SEQUENCE [LARGE SCALE GENOMIC DNA]</scope>
    <source>
        <strain evidence="1 2">BE313</strain>
    </source>
</reference>